<name>A0A915IZW9_ROMCU</name>
<dbReference type="Proteomes" id="UP000887565">
    <property type="component" value="Unplaced"/>
</dbReference>
<evidence type="ECO:0000313" key="2">
    <source>
        <dbReference type="WBParaSite" id="nRc.2.0.1.t19670-RA"/>
    </source>
</evidence>
<protein>
    <submittedName>
        <fullName evidence="2">Uncharacterized protein</fullName>
    </submittedName>
</protein>
<dbReference type="WBParaSite" id="nRc.2.0.1.t19670-RA">
    <property type="protein sequence ID" value="nRc.2.0.1.t19670-RA"/>
    <property type="gene ID" value="nRc.2.0.1.g19670"/>
</dbReference>
<evidence type="ECO:0000313" key="1">
    <source>
        <dbReference type="Proteomes" id="UP000887565"/>
    </source>
</evidence>
<organism evidence="1 2">
    <name type="scientific">Romanomermis culicivorax</name>
    <name type="common">Nematode worm</name>
    <dbReference type="NCBI Taxonomy" id="13658"/>
    <lineage>
        <taxon>Eukaryota</taxon>
        <taxon>Metazoa</taxon>
        <taxon>Ecdysozoa</taxon>
        <taxon>Nematoda</taxon>
        <taxon>Enoplea</taxon>
        <taxon>Dorylaimia</taxon>
        <taxon>Mermithida</taxon>
        <taxon>Mermithoidea</taxon>
        <taxon>Mermithidae</taxon>
        <taxon>Romanomermis</taxon>
    </lineage>
</organism>
<accession>A0A915IZW9</accession>
<sequence length="59" mass="5912">MTEMKKVWIAISGHSTAATGLTKAVGVAGPPLPADDEEKDDDGACGACCVKDAAAVSSY</sequence>
<proteinExistence type="predicted"/>
<dbReference type="AlphaFoldDB" id="A0A915IZW9"/>
<keyword evidence="1" id="KW-1185">Reference proteome</keyword>
<reference evidence="2" key="1">
    <citation type="submission" date="2022-11" db="UniProtKB">
        <authorList>
            <consortium name="WormBaseParasite"/>
        </authorList>
    </citation>
    <scope>IDENTIFICATION</scope>
</reference>